<name>A0A938Y1U2_9BACL</name>
<dbReference type="AlphaFoldDB" id="A0A938Y1U2"/>
<keyword evidence="2" id="KW-1185">Reference proteome</keyword>
<organism evidence="1 2">
    <name type="scientific">Brevibacillus fulvus</name>
    <dbReference type="NCBI Taxonomy" id="1125967"/>
    <lineage>
        <taxon>Bacteria</taxon>
        <taxon>Bacillati</taxon>
        <taxon>Bacillota</taxon>
        <taxon>Bacilli</taxon>
        <taxon>Bacillales</taxon>
        <taxon>Paenibacillaceae</taxon>
        <taxon>Brevibacillus</taxon>
    </lineage>
</organism>
<dbReference type="EMBL" id="JAFBEB010000008">
    <property type="protein sequence ID" value="MBM7590849.1"/>
    <property type="molecule type" value="Genomic_DNA"/>
</dbReference>
<proteinExistence type="predicted"/>
<evidence type="ECO:0000313" key="2">
    <source>
        <dbReference type="Proteomes" id="UP000717624"/>
    </source>
</evidence>
<gene>
    <name evidence="1" type="ORF">JOD01_002461</name>
</gene>
<dbReference type="Proteomes" id="UP000717624">
    <property type="component" value="Unassembled WGS sequence"/>
</dbReference>
<comment type="caution">
    <text evidence="1">The sequence shown here is derived from an EMBL/GenBank/DDBJ whole genome shotgun (WGS) entry which is preliminary data.</text>
</comment>
<reference evidence="1" key="1">
    <citation type="submission" date="2021-01" db="EMBL/GenBank/DDBJ databases">
        <title>Genomic Encyclopedia of Type Strains, Phase IV (KMG-IV): sequencing the most valuable type-strain genomes for metagenomic binning, comparative biology and taxonomic classification.</title>
        <authorList>
            <person name="Goeker M."/>
        </authorList>
    </citation>
    <scope>NUCLEOTIDE SEQUENCE</scope>
    <source>
        <strain evidence="1">DSM 25523</strain>
    </source>
</reference>
<protein>
    <submittedName>
        <fullName evidence="1">Uncharacterized protein</fullName>
    </submittedName>
</protein>
<dbReference type="RefSeq" id="WP_204518601.1">
    <property type="nucleotide sequence ID" value="NZ_BAABIN010000005.1"/>
</dbReference>
<accession>A0A938Y1U2</accession>
<evidence type="ECO:0000313" key="1">
    <source>
        <dbReference type="EMBL" id="MBM7590849.1"/>
    </source>
</evidence>
<sequence length="89" mass="10190">MQKTEIKKAFIFYCPTMENWFVTVDEEEAKQYEHYLATIDDLKDAVCLGDNPIDGIIKVEEGLCKYVIDYDEDGEIDSAGYQLIQEVAA</sequence>